<sequence length="783" mass="91354">MYMSKGYLIQFLDGLVPKAFQSAKKIEDNIYTDPQFACISARITLEEIIDQVFNEESIVLRFDKLFDKIIHLDNEGYLTQEIKRSMDTIRSLGNRAAHNSNFNDIEDAIKVFKATYQIAKWYAEVYSINTSVPEYRNPKPSTVTSNSKEELVNEVLNQLKGFNPNLTNIRVDEPDKSDKADKTQSESSISDESKKKTNLIKYKLKETESYLVTELKRLQESSQEAIESPENFSELKDYLHVDRQIQLDLEKMLEKENSLTRQENRPSLILLSGSVGDGKSHLLSYLKEKKAHLIEDYKIYNDATESFDPHKSAIDTLNNELDGFSDQKINKSNDKIIIAINLGILNNFLEADHGNKTFHKLKKFIENSNVFQSDIAAYYSENEFNILSFSDYQTFELSENGPDSSFFSGIFNKVFNFGENNPFYQAYKLDEERDLKSIVHENFSFMANKDVQKKVVRLLINTIAQDKLVITARSLFNLIADLVIPRQFDMLNEFEWGPIEKLNYTTPNLLFDRKERSYILKSINKLDPINYRTNLTDSILIELNTLDDWNHIIDELISEEISYQWLDQIAKLRSEFKEEGENFLYSSEEEFFKTVIRTAFLTSDRVHENIAPKSFDQYFNYLYSFNTYDIKKIEEFYKKAHEAIYAWKGSPKNKYIYINSNGKFKVAQYLSLSPYIDHLKKNEQGKLSSFTSNITIAFHSGDASRKAFLDVDYSLFKLILEVLEGYCPNKKDEEDAIQFTEFIDQLMEFGNYKDELLIHIPEETKLFRLEKNQFGGYLFEREK</sequence>
<dbReference type="InterPro" id="IPR017647">
    <property type="entry name" value="Dnd_assoc_3"/>
</dbReference>
<dbReference type="EMBL" id="VMHE01000023">
    <property type="protein sequence ID" value="TSJ61857.1"/>
    <property type="molecule type" value="Genomic_DNA"/>
</dbReference>
<evidence type="ECO:0000256" key="1">
    <source>
        <dbReference type="SAM" id="MobiDB-lite"/>
    </source>
</evidence>
<dbReference type="NCBIfam" id="TIGR03238">
    <property type="entry name" value="dnd_assoc_3"/>
    <property type="match status" value="1"/>
</dbReference>
<protein>
    <submittedName>
        <fullName evidence="3">DNA phosphorothioation-dependent restriction protein DptF</fullName>
    </submittedName>
</protein>
<dbReference type="Pfam" id="PF13643">
    <property type="entry name" value="DUF4145"/>
    <property type="match status" value="1"/>
</dbReference>
<dbReference type="AlphaFoldDB" id="A0A556PBT6"/>
<evidence type="ECO:0000259" key="2">
    <source>
        <dbReference type="Pfam" id="PF13643"/>
    </source>
</evidence>
<feature type="region of interest" description="Disordered" evidence="1">
    <location>
        <begin position="165"/>
        <end position="192"/>
    </location>
</feature>
<organism evidence="3 4">
    <name type="scientific">Allobacillus salarius</name>
    <dbReference type="NCBI Taxonomy" id="1955272"/>
    <lineage>
        <taxon>Bacteria</taxon>
        <taxon>Bacillati</taxon>
        <taxon>Bacillota</taxon>
        <taxon>Bacilli</taxon>
        <taxon>Bacillales</taxon>
        <taxon>Bacillaceae</taxon>
        <taxon>Allobacillus</taxon>
    </lineage>
</organism>
<gene>
    <name evidence="3" type="primary">dptF</name>
    <name evidence="3" type="ORF">FPQ13_10730</name>
</gene>
<dbReference type="OrthoDB" id="257964at2"/>
<proteinExistence type="predicted"/>
<feature type="domain" description="DUF4145" evidence="2">
    <location>
        <begin position="32"/>
        <end position="112"/>
    </location>
</feature>
<evidence type="ECO:0000313" key="3">
    <source>
        <dbReference type="EMBL" id="TSJ61857.1"/>
    </source>
</evidence>
<evidence type="ECO:0000313" key="4">
    <source>
        <dbReference type="Proteomes" id="UP000316425"/>
    </source>
</evidence>
<name>A0A556PBT6_9BACI</name>
<keyword evidence="4" id="KW-1185">Reference proteome</keyword>
<dbReference type="InterPro" id="IPR025285">
    <property type="entry name" value="DUF4145"/>
</dbReference>
<accession>A0A556PBT6</accession>
<dbReference type="Proteomes" id="UP000316425">
    <property type="component" value="Unassembled WGS sequence"/>
</dbReference>
<feature type="compositionally biased region" description="Basic and acidic residues" evidence="1">
    <location>
        <begin position="170"/>
        <end position="184"/>
    </location>
</feature>
<reference evidence="3 4" key="1">
    <citation type="submission" date="2019-07" db="EMBL/GenBank/DDBJ databases">
        <title>Allobacillus sp. nov. SKP isolated from shrimp paste of Euphausiacea.</title>
        <authorList>
            <person name="Kanchanasin P."/>
            <person name="Tanasupawat S."/>
            <person name="Shi W."/>
            <person name="Wu L."/>
            <person name="Ma J."/>
        </authorList>
    </citation>
    <scope>NUCLEOTIDE SEQUENCE [LARGE SCALE GENOMIC DNA]</scope>
    <source>
        <strain evidence="3 4">SKP4-8</strain>
    </source>
</reference>
<comment type="caution">
    <text evidence="3">The sequence shown here is derived from an EMBL/GenBank/DDBJ whole genome shotgun (WGS) entry which is preliminary data.</text>
</comment>